<keyword evidence="5 10" id="KW-0378">Hydrolase</keyword>
<evidence type="ECO:0000256" key="2">
    <source>
        <dbReference type="ARBA" id="ARBA00011738"/>
    </source>
</evidence>
<dbReference type="RefSeq" id="WP_307259976.1">
    <property type="nucleotide sequence ID" value="NZ_JAUSVL010000001.1"/>
</dbReference>
<dbReference type="GO" id="GO:0036222">
    <property type="term" value="F:XTP diphosphatase activity"/>
    <property type="evidence" value="ECO:0007669"/>
    <property type="project" value="UniProtKB-UniRule"/>
</dbReference>
<feature type="binding site" evidence="10">
    <location>
        <position position="175"/>
    </location>
    <ligand>
        <name>substrate</name>
    </ligand>
</feature>
<feature type="binding site" evidence="10">
    <location>
        <begin position="180"/>
        <end position="181"/>
    </location>
    <ligand>
        <name>substrate</name>
    </ligand>
</feature>
<evidence type="ECO:0000256" key="7">
    <source>
        <dbReference type="ARBA" id="ARBA00023080"/>
    </source>
</evidence>
<feature type="binding site" evidence="10">
    <location>
        <position position="72"/>
    </location>
    <ligand>
        <name>substrate</name>
    </ligand>
</feature>
<evidence type="ECO:0000256" key="5">
    <source>
        <dbReference type="ARBA" id="ARBA00022801"/>
    </source>
</evidence>
<dbReference type="GO" id="GO:0046872">
    <property type="term" value="F:metal ion binding"/>
    <property type="evidence" value="ECO:0007669"/>
    <property type="project" value="UniProtKB-KW"/>
</dbReference>
<dbReference type="GO" id="GO:0017111">
    <property type="term" value="F:ribonucleoside triphosphate phosphatase activity"/>
    <property type="evidence" value="ECO:0007669"/>
    <property type="project" value="InterPro"/>
</dbReference>
<dbReference type="PANTHER" id="PTHR11067:SF9">
    <property type="entry name" value="INOSINE TRIPHOSPHATE PYROPHOSPHATASE"/>
    <property type="match status" value="1"/>
</dbReference>
<dbReference type="InterPro" id="IPR002637">
    <property type="entry name" value="RdgB/HAM1"/>
</dbReference>
<proteinExistence type="inferred from homology"/>
<comment type="catalytic activity">
    <reaction evidence="9 10">
        <text>XTP + H2O = XMP + diphosphate + H(+)</text>
        <dbReference type="Rhea" id="RHEA:28610"/>
        <dbReference type="ChEBI" id="CHEBI:15377"/>
        <dbReference type="ChEBI" id="CHEBI:15378"/>
        <dbReference type="ChEBI" id="CHEBI:33019"/>
        <dbReference type="ChEBI" id="CHEBI:57464"/>
        <dbReference type="ChEBI" id="CHEBI:61314"/>
        <dbReference type="EC" id="3.6.1.66"/>
    </reaction>
</comment>
<evidence type="ECO:0000313" key="12">
    <source>
        <dbReference type="EMBL" id="MDQ0288643.1"/>
    </source>
</evidence>
<dbReference type="GO" id="GO:0000166">
    <property type="term" value="F:nucleotide binding"/>
    <property type="evidence" value="ECO:0007669"/>
    <property type="project" value="UniProtKB-KW"/>
</dbReference>
<dbReference type="Pfam" id="PF01725">
    <property type="entry name" value="Ham1p_like"/>
    <property type="match status" value="1"/>
</dbReference>
<dbReference type="InterPro" id="IPR029001">
    <property type="entry name" value="ITPase-like_fam"/>
</dbReference>
<gene>
    <name evidence="12" type="ORF">J3R75_000750</name>
</gene>
<dbReference type="HAMAP" id="MF_01405">
    <property type="entry name" value="Non_canon_purine_NTPase"/>
    <property type="match status" value="1"/>
</dbReference>
<evidence type="ECO:0000256" key="8">
    <source>
        <dbReference type="ARBA" id="ARBA00051875"/>
    </source>
</evidence>
<evidence type="ECO:0000256" key="6">
    <source>
        <dbReference type="ARBA" id="ARBA00022842"/>
    </source>
</evidence>
<comment type="caution">
    <text evidence="10">Lacks conserved residue(s) required for the propagation of feature annotation.</text>
</comment>
<comment type="function">
    <text evidence="10">Pyrophosphatase that catalyzes the hydrolysis of nucleoside triphosphates to their monophosphate derivatives, with a high preference for the non-canonical purine nucleotides XTP (xanthosine triphosphate), dITP (deoxyinosine triphosphate) and ITP. Seems to function as a house-cleaning enzyme that removes non-canonical purine nucleotides from the nucleotide pool, thus preventing their incorporation into DNA/RNA and avoiding chromosomal lesions.</text>
</comment>
<keyword evidence="13" id="KW-1185">Reference proteome</keyword>
<feature type="active site" description="Proton acceptor" evidence="10">
    <location>
        <position position="71"/>
    </location>
</feature>
<feature type="binding site" evidence="10">
    <location>
        <begin position="9"/>
        <end position="14"/>
    </location>
    <ligand>
        <name>substrate</name>
    </ligand>
</feature>
<dbReference type="CDD" id="cd00515">
    <property type="entry name" value="HAM1"/>
    <property type="match status" value="1"/>
</dbReference>
<dbReference type="Proteomes" id="UP001238163">
    <property type="component" value="Unassembled WGS sequence"/>
</dbReference>
<dbReference type="PANTHER" id="PTHR11067">
    <property type="entry name" value="INOSINE TRIPHOSPHATE PYROPHOSPHATASE/HAM1 PROTEIN"/>
    <property type="match status" value="1"/>
</dbReference>
<dbReference type="Gene3D" id="3.90.950.10">
    <property type="match status" value="1"/>
</dbReference>
<organism evidence="12 13">
    <name type="scientific">Oligosphaera ethanolica</name>
    <dbReference type="NCBI Taxonomy" id="760260"/>
    <lineage>
        <taxon>Bacteria</taxon>
        <taxon>Pseudomonadati</taxon>
        <taxon>Lentisphaerota</taxon>
        <taxon>Oligosphaeria</taxon>
        <taxon>Oligosphaerales</taxon>
        <taxon>Oligosphaeraceae</taxon>
        <taxon>Oligosphaera</taxon>
    </lineage>
</organism>
<evidence type="ECO:0000256" key="11">
    <source>
        <dbReference type="RuleBase" id="RU003781"/>
    </source>
</evidence>
<evidence type="ECO:0000256" key="1">
    <source>
        <dbReference type="ARBA" id="ARBA00008023"/>
    </source>
</evidence>
<evidence type="ECO:0000256" key="3">
    <source>
        <dbReference type="ARBA" id="ARBA00022723"/>
    </source>
</evidence>
<sequence>MTNEIVAATGNKHKIAEIQAILAPLGLRVLSANDVGGMPDVVEDGETFRDNAVKKALAGARALGRTVLADDSGLEVVALHGAPGVYSARYAGEGGNDGRNLSKLLREMTDITDRRARFVAVIAVATPEGLVGTAEGEVRGIIATAPRGQGGFGYDPVFVPEGEVETFAELPAAVKNAMSHRGNALKAAVAAGLFR</sequence>
<comment type="caution">
    <text evidence="12">The sequence shown here is derived from an EMBL/GenBank/DDBJ whole genome shotgun (WGS) entry which is preliminary data.</text>
</comment>
<dbReference type="AlphaFoldDB" id="A0AAE4AN77"/>
<dbReference type="EMBL" id="JAUSVL010000001">
    <property type="protein sequence ID" value="MDQ0288643.1"/>
    <property type="molecule type" value="Genomic_DNA"/>
</dbReference>
<dbReference type="NCBIfam" id="TIGR00042">
    <property type="entry name" value="RdgB/HAM1 family non-canonical purine NTP pyrophosphatase"/>
    <property type="match status" value="1"/>
</dbReference>
<dbReference type="GO" id="GO:0036220">
    <property type="term" value="F:ITP diphosphatase activity"/>
    <property type="evidence" value="ECO:0007669"/>
    <property type="project" value="UniProtKB-UniRule"/>
</dbReference>
<comment type="catalytic activity">
    <reaction evidence="10">
        <text>ITP + H2O = IMP + diphosphate + H(+)</text>
        <dbReference type="Rhea" id="RHEA:29399"/>
        <dbReference type="ChEBI" id="CHEBI:15377"/>
        <dbReference type="ChEBI" id="CHEBI:15378"/>
        <dbReference type="ChEBI" id="CHEBI:33019"/>
        <dbReference type="ChEBI" id="CHEBI:58053"/>
        <dbReference type="ChEBI" id="CHEBI:61402"/>
        <dbReference type="EC" id="3.6.1.66"/>
    </reaction>
</comment>
<keyword evidence="6 10" id="KW-0460">Magnesium</keyword>
<comment type="cofactor">
    <cofactor evidence="10">
        <name>Mg(2+)</name>
        <dbReference type="ChEBI" id="CHEBI:18420"/>
    </cofactor>
    <text evidence="10">Binds 1 Mg(2+) ion per subunit.</text>
</comment>
<evidence type="ECO:0000256" key="9">
    <source>
        <dbReference type="ARBA" id="ARBA00052017"/>
    </source>
</evidence>
<comment type="similarity">
    <text evidence="1 10 11">Belongs to the HAM1 NTPase family.</text>
</comment>
<keyword evidence="7 10" id="KW-0546">Nucleotide metabolism</keyword>
<dbReference type="GO" id="GO:0009117">
    <property type="term" value="P:nucleotide metabolic process"/>
    <property type="evidence" value="ECO:0007669"/>
    <property type="project" value="UniProtKB-KW"/>
</dbReference>
<accession>A0AAE4AN77</accession>
<feature type="binding site" evidence="10">
    <location>
        <begin position="152"/>
        <end position="155"/>
    </location>
    <ligand>
        <name>substrate</name>
    </ligand>
</feature>
<name>A0AAE4AN77_9BACT</name>
<protein>
    <recommendedName>
        <fullName evidence="10">dITP/XTP pyrophosphatase</fullName>
        <ecNumber evidence="10">3.6.1.66</ecNumber>
    </recommendedName>
    <alternativeName>
        <fullName evidence="10">Non-canonical purine NTP pyrophosphatase</fullName>
    </alternativeName>
    <alternativeName>
        <fullName evidence="10">Non-standard purine NTP pyrophosphatase</fullName>
    </alternativeName>
    <alternativeName>
        <fullName evidence="10">Nucleoside-triphosphate diphosphatase</fullName>
    </alternativeName>
    <alternativeName>
        <fullName evidence="10">Nucleoside-triphosphate pyrophosphatase</fullName>
        <shortName evidence="10">NTPase</shortName>
    </alternativeName>
</protein>
<comment type="subunit">
    <text evidence="2 10">Homodimer.</text>
</comment>
<dbReference type="InterPro" id="IPR020922">
    <property type="entry name" value="dITP/XTP_pyrophosphatase"/>
</dbReference>
<dbReference type="GO" id="GO:0035870">
    <property type="term" value="F:dITP diphosphatase activity"/>
    <property type="evidence" value="ECO:0007669"/>
    <property type="project" value="UniProtKB-UniRule"/>
</dbReference>
<feature type="binding site" evidence="10">
    <location>
        <position position="71"/>
    </location>
    <ligand>
        <name>Mg(2+)</name>
        <dbReference type="ChEBI" id="CHEBI:18420"/>
    </ligand>
</feature>
<dbReference type="GO" id="GO:0005829">
    <property type="term" value="C:cytosol"/>
    <property type="evidence" value="ECO:0007669"/>
    <property type="project" value="TreeGrafter"/>
</dbReference>
<dbReference type="EC" id="3.6.1.66" evidence="10"/>
<evidence type="ECO:0000313" key="13">
    <source>
        <dbReference type="Proteomes" id="UP001238163"/>
    </source>
</evidence>
<dbReference type="SUPFAM" id="SSF52972">
    <property type="entry name" value="ITPase-like"/>
    <property type="match status" value="1"/>
</dbReference>
<dbReference type="FunFam" id="3.90.950.10:FF:000001">
    <property type="entry name" value="dITP/XTP pyrophosphatase"/>
    <property type="match status" value="1"/>
</dbReference>
<evidence type="ECO:0000256" key="10">
    <source>
        <dbReference type="HAMAP-Rule" id="MF_01405"/>
    </source>
</evidence>
<comment type="catalytic activity">
    <reaction evidence="8 10">
        <text>dITP + H2O = dIMP + diphosphate + H(+)</text>
        <dbReference type="Rhea" id="RHEA:28342"/>
        <dbReference type="ChEBI" id="CHEBI:15377"/>
        <dbReference type="ChEBI" id="CHEBI:15378"/>
        <dbReference type="ChEBI" id="CHEBI:33019"/>
        <dbReference type="ChEBI" id="CHEBI:61194"/>
        <dbReference type="ChEBI" id="CHEBI:61382"/>
        <dbReference type="EC" id="3.6.1.66"/>
    </reaction>
</comment>
<dbReference type="GO" id="GO:0009146">
    <property type="term" value="P:purine nucleoside triphosphate catabolic process"/>
    <property type="evidence" value="ECO:0007669"/>
    <property type="project" value="UniProtKB-UniRule"/>
</dbReference>
<evidence type="ECO:0000256" key="4">
    <source>
        <dbReference type="ARBA" id="ARBA00022741"/>
    </source>
</evidence>
<reference evidence="12" key="1">
    <citation type="submission" date="2023-07" db="EMBL/GenBank/DDBJ databases">
        <title>Genomic Encyclopedia of Type Strains, Phase IV (KMG-IV): sequencing the most valuable type-strain genomes for metagenomic binning, comparative biology and taxonomic classification.</title>
        <authorList>
            <person name="Goeker M."/>
        </authorList>
    </citation>
    <scope>NUCLEOTIDE SEQUENCE</scope>
    <source>
        <strain evidence="12">DSM 24202</strain>
    </source>
</reference>
<keyword evidence="3 10" id="KW-0479">Metal-binding</keyword>
<keyword evidence="4 10" id="KW-0547">Nucleotide-binding</keyword>